<dbReference type="Proteomes" id="UP000504603">
    <property type="component" value="Unplaced"/>
</dbReference>
<dbReference type="SUPFAM" id="SSF56784">
    <property type="entry name" value="HAD-like"/>
    <property type="match status" value="1"/>
</dbReference>
<protein>
    <recommendedName>
        <fullName evidence="1">Mitochondrial import inner membrane translocase subunit TIM50</fullName>
    </recommendedName>
</protein>
<keyword evidence="1" id="KW-0653">Protein transport</keyword>
<evidence type="ECO:0000313" key="4">
    <source>
        <dbReference type="Proteomes" id="UP000504603"/>
    </source>
</evidence>
<reference evidence="5 6" key="1">
    <citation type="submission" date="2025-04" db="UniProtKB">
        <authorList>
            <consortium name="RefSeq"/>
        </authorList>
    </citation>
    <scope>IDENTIFICATION</scope>
    <source>
        <strain evidence="5 6">OHB3-1</strain>
    </source>
</reference>
<keyword evidence="1" id="KW-0813">Transport</keyword>
<feature type="domain" description="FCP1 homology" evidence="3">
    <location>
        <begin position="318"/>
        <end position="493"/>
    </location>
</feature>
<feature type="region of interest" description="Disordered" evidence="2">
    <location>
        <begin position="246"/>
        <end position="270"/>
    </location>
</feature>
<organism evidence="4 8">
    <name type="scientific">Momordica charantia</name>
    <name type="common">Bitter gourd</name>
    <name type="synonym">Balsam pear</name>
    <dbReference type="NCBI Taxonomy" id="3673"/>
    <lineage>
        <taxon>Eukaryota</taxon>
        <taxon>Viridiplantae</taxon>
        <taxon>Streptophyta</taxon>
        <taxon>Embryophyta</taxon>
        <taxon>Tracheophyta</taxon>
        <taxon>Spermatophyta</taxon>
        <taxon>Magnoliopsida</taxon>
        <taxon>eudicotyledons</taxon>
        <taxon>Gunneridae</taxon>
        <taxon>Pentapetalae</taxon>
        <taxon>rosids</taxon>
        <taxon>fabids</taxon>
        <taxon>Cucurbitales</taxon>
        <taxon>Cucurbitaceae</taxon>
        <taxon>Momordiceae</taxon>
        <taxon>Momordica</taxon>
    </lineage>
</organism>
<dbReference type="Gene3D" id="3.40.50.1000">
    <property type="entry name" value="HAD superfamily/HAD-like"/>
    <property type="match status" value="1"/>
</dbReference>
<comment type="subcellular location">
    <subcellularLocation>
        <location evidence="1">Mitochondrion inner membrane</location>
        <topology evidence="1">Single-pass membrane protein</topology>
    </subcellularLocation>
</comment>
<dbReference type="GO" id="GO:0015031">
    <property type="term" value="P:protein transport"/>
    <property type="evidence" value="ECO:0007669"/>
    <property type="project" value="UniProtKB-KW"/>
</dbReference>
<evidence type="ECO:0000313" key="7">
    <source>
        <dbReference type="RefSeq" id="XP_022137428.1"/>
    </source>
</evidence>
<comment type="subunit">
    <text evidence="1">Component of the TIM23 complex.</text>
</comment>
<dbReference type="PANTHER" id="PTHR12210">
    <property type="entry name" value="DULLARD PROTEIN PHOSPHATASE"/>
    <property type="match status" value="1"/>
</dbReference>
<evidence type="ECO:0000256" key="1">
    <source>
        <dbReference type="RuleBase" id="RU365079"/>
    </source>
</evidence>
<dbReference type="PROSITE" id="PS50969">
    <property type="entry name" value="FCP1"/>
    <property type="match status" value="1"/>
</dbReference>
<dbReference type="RefSeq" id="XP_022137427.1">
    <property type="nucleotide sequence ID" value="XM_022281735.1"/>
</dbReference>
<keyword evidence="4" id="KW-1185">Reference proteome</keyword>
<dbReference type="RefSeq" id="XP_022137429.1">
    <property type="nucleotide sequence ID" value="XM_022281737.1"/>
</dbReference>
<dbReference type="InterPro" id="IPR004274">
    <property type="entry name" value="FCP1_dom"/>
</dbReference>
<feature type="compositionally biased region" description="Basic and acidic residues" evidence="2">
    <location>
        <begin position="140"/>
        <end position="160"/>
    </location>
</feature>
<dbReference type="RefSeq" id="XP_022137428.1">
    <property type="nucleotide sequence ID" value="XM_022281736.1"/>
</dbReference>
<accession>A0A6J1C778</accession>
<keyword evidence="1" id="KW-0496">Mitochondrion</keyword>
<dbReference type="InterPro" id="IPR023214">
    <property type="entry name" value="HAD_sf"/>
</dbReference>
<dbReference type="Pfam" id="PF03031">
    <property type="entry name" value="NIF"/>
    <property type="match status" value="1"/>
</dbReference>
<keyword evidence="1" id="KW-0809">Transit peptide</keyword>
<name>A0A6J1C778_MOMCH</name>
<dbReference type="SMART" id="SM00577">
    <property type="entry name" value="CPDc"/>
    <property type="match status" value="1"/>
</dbReference>
<evidence type="ECO:0000313" key="6">
    <source>
        <dbReference type="RefSeq" id="XP_022137427.1"/>
    </source>
</evidence>
<gene>
    <name evidence="5 6 7 8" type="primary">LOC111008876</name>
</gene>
<keyword evidence="1" id="KW-0811">Translocation</keyword>
<comment type="function">
    <text evidence="1">Essential component of the TIM23 complex, a complex that mediates the translocation of transit peptide-containing proteins across the mitochondrial inner membrane.</text>
</comment>
<dbReference type="GO" id="GO:0005744">
    <property type="term" value="C:TIM23 mitochondrial import inner membrane translocase complex"/>
    <property type="evidence" value="ECO:0007669"/>
    <property type="project" value="UniProtKB-UniRule"/>
</dbReference>
<dbReference type="GeneID" id="111008876"/>
<dbReference type="KEGG" id="mcha:111008876"/>
<feature type="compositionally biased region" description="Polar residues" evidence="2">
    <location>
        <begin position="32"/>
        <end position="51"/>
    </location>
</feature>
<dbReference type="InterPro" id="IPR036412">
    <property type="entry name" value="HAD-like_sf"/>
</dbReference>
<evidence type="ECO:0000313" key="8">
    <source>
        <dbReference type="RefSeq" id="XP_022137429.1"/>
    </source>
</evidence>
<dbReference type="RefSeq" id="XP_022137426.1">
    <property type="nucleotide sequence ID" value="XM_022281734.1"/>
</dbReference>
<evidence type="ECO:0000259" key="3">
    <source>
        <dbReference type="PROSITE" id="PS50969"/>
    </source>
</evidence>
<feature type="region of interest" description="Disordered" evidence="2">
    <location>
        <begin position="135"/>
        <end position="161"/>
    </location>
</feature>
<proteinExistence type="inferred from homology"/>
<feature type="compositionally biased region" description="Polar residues" evidence="2">
    <location>
        <begin position="255"/>
        <end position="264"/>
    </location>
</feature>
<evidence type="ECO:0000256" key="2">
    <source>
        <dbReference type="SAM" id="MobiDB-lite"/>
    </source>
</evidence>
<comment type="similarity">
    <text evidence="1">Belongs to the TIM50 family.</text>
</comment>
<dbReference type="InterPro" id="IPR050365">
    <property type="entry name" value="TIM50"/>
</dbReference>
<feature type="region of interest" description="Disordered" evidence="2">
    <location>
        <begin position="1"/>
        <end position="54"/>
    </location>
</feature>
<dbReference type="OrthoDB" id="1711508at2759"/>
<sequence length="545" mass="61576">MDISESDTSRDLEHKTKKRKQEQFDTAPEVNNVGSVCSGSENASSMDNILSENDPAPDATIIICSKLESETGQSHPVICNPEGNVHGKEHNDDHEFSKDMDTEHENINGSASLILNTVDVKQNVARYSIEMEEPSSMNAYKEDSRVSEDPSSRRDHDDHGNVAIVPQELTKEMIDGTKDACIIHHSTEKASDSDYHFPCNEQEYERDDSLKTSDIEQINGACGNNVSEKFVKDAMEEASVCCTVGEENDDETSTSKEQIISTPSCMPPEEENADTVKEEEEVVCFSASGETSISMDAIIEENAPLLVLDTSEKGDSIGSSRKKLLVLDVNGLLADFICYVPYGYKPDIIIGQKAVFKRPFCDDFIKFCFERFEVGVWSSRTRRNVDMVIDFLMGDLKQKLLFCWDQSHCTDTTFSTVENMHKPLVLKEIKKLWKYLKPREFNASNTLLLDDSPHKALCNPANTAIFPVTYRFRDVADTSLGPGGDLRVYLEGLSVAENVQKYVEQNPFGQRPITEKNLSWKFYRRIIYFVERQNDRDDTNSFKWN</sequence>
<dbReference type="AlphaFoldDB" id="A0A6J1C778"/>
<evidence type="ECO:0000313" key="5">
    <source>
        <dbReference type="RefSeq" id="XP_022137426.1"/>
    </source>
</evidence>